<keyword evidence="2" id="KW-1185">Reference proteome</keyword>
<dbReference type="Proteomes" id="UP001208570">
    <property type="component" value="Unassembled WGS sequence"/>
</dbReference>
<evidence type="ECO:0000313" key="1">
    <source>
        <dbReference type="EMBL" id="KAK2159366.1"/>
    </source>
</evidence>
<reference evidence="1" key="1">
    <citation type="journal article" date="2023" name="Mol. Biol. Evol.">
        <title>Third-Generation Sequencing Reveals the Adaptive Role of the Epigenome in Three Deep-Sea Polychaetes.</title>
        <authorList>
            <person name="Perez M."/>
            <person name="Aroh O."/>
            <person name="Sun Y."/>
            <person name="Lan Y."/>
            <person name="Juniper S.K."/>
            <person name="Young C.R."/>
            <person name="Angers B."/>
            <person name="Qian P.Y."/>
        </authorList>
    </citation>
    <scope>NUCLEOTIDE SEQUENCE</scope>
    <source>
        <strain evidence="1">P08H-3</strain>
    </source>
</reference>
<accession>A0AAD9JV50</accession>
<gene>
    <name evidence="1" type="ORF">LSH36_154g06026</name>
</gene>
<proteinExistence type="predicted"/>
<dbReference type="EMBL" id="JAODUP010000154">
    <property type="protein sequence ID" value="KAK2159366.1"/>
    <property type="molecule type" value="Genomic_DNA"/>
</dbReference>
<evidence type="ECO:0000313" key="2">
    <source>
        <dbReference type="Proteomes" id="UP001208570"/>
    </source>
</evidence>
<organism evidence="1 2">
    <name type="scientific">Paralvinella palmiformis</name>
    <dbReference type="NCBI Taxonomy" id="53620"/>
    <lineage>
        <taxon>Eukaryota</taxon>
        <taxon>Metazoa</taxon>
        <taxon>Spiralia</taxon>
        <taxon>Lophotrochozoa</taxon>
        <taxon>Annelida</taxon>
        <taxon>Polychaeta</taxon>
        <taxon>Sedentaria</taxon>
        <taxon>Canalipalpata</taxon>
        <taxon>Terebellida</taxon>
        <taxon>Terebelliformia</taxon>
        <taxon>Alvinellidae</taxon>
        <taxon>Paralvinella</taxon>
    </lineage>
</organism>
<sequence length="99" mass="11774">MGCCRNLYIVGLTRPDIGKLLNKWKTCTQTWQKTNDDNVEWCSYDCDCEQVMLLRWPETISESSWTLCDISEQCNDVCDEKYDCRFRESCYHFNPNVTH</sequence>
<comment type="caution">
    <text evidence="1">The sequence shown here is derived from an EMBL/GenBank/DDBJ whole genome shotgun (WGS) entry which is preliminary data.</text>
</comment>
<protein>
    <submittedName>
        <fullName evidence="1">Uncharacterized protein</fullName>
    </submittedName>
</protein>
<name>A0AAD9JV50_9ANNE</name>
<dbReference type="AlphaFoldDB" id="A0AAD9JV50"/>